<dbReference type="EMBL" id="GALX01004361">
    <property type="protein sequence ID" value="JAB64105.1"/>
    <property type="molecule type" value="Transcribed_RNA"/>
</dbReference>
<evidence type="ECO:0000313" key="11">
    <source>
        <dbReference type="EMBL" id="JAB64105.1"/>
    </source>
</evidence>
<dbReference type="GO" id="GO:0003676">
    <property type="term" value="F:nucleic acid binding"/>
    <property type="evidence" value="ECO:0007669"/>
    <property type="project" value="InterPro"/>
</dbReference>
<dbReference type="Gene3D" id="2.30.30.850">
    <property type="match status" value="1"/>
</dbReference>
<feature type="region of interest" description="Disordered" evidence="8">
    <location>
        <begin position="1045"/>
        <end position="1117"/>
    </location>
</feature>
<dbReference type="Gene3D" id="3.10.10.10">
    <property type="entry name" value="HIV Type 1 Reverse Transcriptase, subunit A, domain 1"/>
    <property type="match status" value="1"/>
</dbReference>
<evidence type="ECO:0000256" key="7">
    <source>
        <dbReference type="ARBA" id="ARBA00022918"/>
    </source>
</evidence>
<dbReference type="CDD" id="cd01647">
    <property type="entry name" value="RT_LTR"/>
    <property type="match status" value="1"/>
</dbReference>
<name>V5G273_ANOGL</name>
<keyword evidence="7" id="KW-0695">RNA-directed DNA polymerase</keyword>
<dbReference type="GO" id="GO:0042575">
    <property type="term" value="C:DNA polymerase complex"/>
    <property type="evidence" value="ECO:0007669"/>
    <property type="project" value="UniProtKB-ARBA"/>
</dbReference>
<dbReference type="Pfam" id="PF17917">
    <property type="entry name" value="RT_RNaseH"/>
    <property type="match status" value="1"/>
</dbReference>
<feature type="domain" description="Reverse transcriptase" evidence="9">
    <location>
        <begin position="189"/>
        <end position="370"/>
    </location>
</feature>
<accession>V5G273</accession>
<dbReference type="InterPro" id="IPR041588">
    <property type="entry name" value="Integrase_H2C2"/>
</dbReference>
<dbReference type="PROSITE" id="PS50994">
    <property type="entry name" value="INTEGRASE"/>
    <property type="match status" value="1"/>
</dbReference>
<dbReference type="PANTHER" id="PTHR37984">
    <property type="entry name" value="PROTEIN CBG26694"/>
    <property type="match status" value="1"/>
</dbReference>
<dbReference type="InterPro" id="IPR012337">
    <property type="entry name" value="RNaseH-like_sf"/>
</dbReference>
<keyword evidence="4" id="KW-0540">Nuclease</keyword>
<dbReference type="FunFam" id="3.10.20.370:FF:000001">
    <property type="entry name" value="Retrovirus-related Pol polyprotein from transposon 17.6-like protein"/>
    <property type="match status" value="1"/>
</dbReference>
<dbReference type="AlphaFoldDB" id="V5G273"/>
<dbReference type="GO" id="GO:0004519">
    <property type="term" value="F:endonuclease activity"/>
    <property type="evidence" value="ECO:0007669"/>
    <property type="project" value="UniProtKB-KW"/>
</dbReference>
<keyword evidence="6" id="KW-0378">Hydrolase</keyword>
<dbReference type="PANTHER" id="PTHR37984:SF5">
    <property type="entry name" value="PROTEIN NYNRIN-LIKE"/>
    <property type="match status" value="1"/>
</dbReference>
<dbReference type="InterPro" id="IPR000477">
    <property type="entry name" value="RT_dom"/>
</dbReference>
<dbReference type="Gene3D" id="1.10.340.70">
    <property type="match status" value="1"/>
</dbReference>
<evidence type="ECO:0000259" key="9">
    <source>
        <dbReference type="PROSITE" id="PS50878"/>
    </source>
</evidence>
<evidence type="ECO:0000256" key="6">
    <source>
        <dbReference type="ARBA" id="ARBA00022801"/>
    </source>
</evidence>
<dbReference type="Gene3D" id="3.30.70.270">
    <property type="match status" value="2"/>
</dbReference>
<dbReference type="InterPro" id="IPR041373">
    <property type="entry name" value="RT_RNaseH"/>
</dbReference>
<dbReference type="GO" id="GO:0016787">
    <property type="term" value="F:hydrolase activity"/>
    <property type="evidence" value="ECO:0007669"/>
    <property type="project" value="UniProtKB-KW"/>
</dbReference>
<dbReference type="EC" id="2.7.7.49" evidence="1"/>
<dbReference type="GO" id="GO:0015074">
    <property type="term" value="P:DNA integration"/>
    <property type="evidence" value="ECO:0007669"/>
    <property type="project" value="InterPro"/>
</dbReference>
<evidence type="ECO:0000256" key="2">
    <source>
        <dbReference type="ARBA" id="ARBA00022679"/>
    </source>
</evidence>
<dbReference type="FunFam" id="3.30.70.270:FF:000020">
    <property type="entry name" value="Transposon Tf2-6 polyprotein-like Protein"/>
    <property type="match status" value="1"/>
</dbReference>
<sequence length="1174" mass="136169">ALIDTGAARNLINKKLTKNFFVQPDSQTFSVFSGSGIIYSTGIVHIDVQIGTYTRTHKFHVITDLHEDVILGRDFLNSEGCVIDHARNCIYIGKDYRVTKYWALSKKLSPHICDEVNLTVDQIPEKYLDDVLPILREFSDLFQEQPVQCKTATITHKITLKSPTIINEKPYPTSPDKKRIIYEQLEEMLKLGVVEPCVSEYSSPPIIIERPNKKPRFCIDFRKLNAVTIEEPTVLPKITETLKNLGAAKFFTTLDLKSGYWQIPLDEQSKDLTAFSTHDGATYRFTVLPFGLKGAPKTFQNLMTREVLTGFLHHFTLCYLDDVIIFSDSLENHLTHLKFVLERFRTHNLQISVEKCMFATNKLDYLGYHIADRITQPLTKHVVAIENFNPPRTKRQLQSFLGICNWVREYVPKFAEYAQPLTRLLQKDQRFIWDPSCQTAFETIKSLINRPLTLHRPDFAKRFTLQTDASEVGLGAVLYQLGDKDEIQVISCASSTLNSTERKYHVNELECLAIVWAIKKYRVYLEDKQFTLKTDNSALLWLHKFKDSRAKLTRWALLLQEYDYKIEHCPGKTNQLADHLSRNPRDDEPRREINPDRMLYPEQKTTLPIAFAQPDEIDQICRQAQHQSRALMRSSRKWRRINQNHPVTRTEEKFHETHHVDEHNNIFRIIDNQRKLIIPNAVVEEVIRKYHSATHPGIKETLRQIQTRYYHRGLRRHVRDHVIACIDCIRTKPRQPQPAASLNAHSAKHPFEVLSIDILGPYITTKQRNKYIIIVEDIFSKWIEAKAFYEVNAKILTKYLEEEIIARYGSPKRIVSDNGRVFVSQTYQTFCQKFKIEIHTIAIYHQRANPVERKVQDFKKVLRSLLLQKPENTWDEQIPRALHTLRNRRNEATGYTPSKIVLGYETPNAGEWLVPSYEQEREQETDRELIREKAKRRNTIYQRRYVTDPDADTPAKYAIGDMVMVKVFNRRKDAFTQVWEGPHRVCKVITPTIYEIEKDGTQPQIHVDDLRPVQRREPSNPRPDNLDDSSDDEDLVPCVIQTQAMVHNDASAARPKNSESTSQKSKRNPSNLESPHAHNTIEIFPETNENPNKDTSQRPSEANATVDPDPSSVDASATVESGVNRVNLPRTGRRKSWIVVRDRETSEHSIVNESAGKAFYRNCDREVKNIADRR</sequence>
<dbReference type="InterPro" id="IPR050951">
    <property type="entry name" value="Retrovirus_Pol_polyprotein"/>
</dbReference>
<proteinExistence type="predicted"/>
<organism evidence="11">
    <name type="scientific">Anoplophora glabripennis</name>
    <name type="common">Asian longhorn beetle</name>
    <name type="synonym">Anoplophora nobilis</name>
    <dbReference type="NCBI Taxonomy" id="217634"/>
    <lineage>
        <taxon>Eukaryota</taxon>
        <taxon>Metazoa</taxon>
        <taxon>Ecdysozoa</taxon>
        <taxon>Arthropoda</taxon>
        <taxon>Hexapoda</taxon>
        <taxon>Insecta</taxon>
        <taxon>Pterygota</taxon>
        <taxon>Neoptera</taxon>
        <taxon>Endopterygota</taxon>
        <taxon>Coleoptera</taxon>
        <taxon>Polyphaga</taxon>
        <taxon>Cucujiformia</taxon>
        <taxon>Chrysomeloidea</taxon>
        <taxon>Cerambycidae</taxon>
        <taxon>Lamiinae</taxon>
        <taxon>Lamiini</taxon>
        <taxon>Anoplophora</taxon>
    </lineage>
</organism>
<dbReference type="CDD" id="cd09274">
    <property type="entry name" value="RNase_HI_RT_Ty3"/>
    <property type="match status" value="1"/>
</dbReference>
<keyword evidence="2" id="KW-0808">Transferase</keyword>
<evidence type="ECO:0000256" key="1">
    <source>
        <dbReference type="ARBA" id="ARBA00012493"/>
    </source>
</evidence>
<dbReference type="Pfam" id="PF00665">
    <property type="entry name" value="rve"/>
    <property type="match status" value="1"/>
</dbReference>
<dbReference type="GO" id="GO:0003964">
    <property type="term" value="F:RNA-directed DNA polymerase activity"/>
    <property type="evidence" value="ECO:0007669"/>
    <property type="project" value="UniProtKB-KW"/>
</dbReference>
<dbReference type="Gene3D" id="3.30.420.10">
    <property type="entry name" value="Ribonuclease H-like superfamily/Ribonuclease H"/>
    <property type="match status" value="1"/>
</dbReference>
<dbReference type="InterPro" id="IPR001584">
    <property type="entry name" value="Integrase_cat-core"/>
</dbReference>
<dbReference type="InterPro" id="IPR043502">
    <property type="entry name" value="DNA/RNA_pol_sf"/>
</dbReference>
<dbReference type="SUPFAM" id="SSF53098">
    <property type="entry name" value="Ribonuclease H-like"/>
    <property type="match status" value="1"/>
</dbReference>
<feature type="compositionally biased region" description="Polar residues" evidence="8">
    <location>
        <begin position="1058"/>
        <end position="1073"/>
    </location>
</feature>
<protein>
    <recommendedName>
        <fullName evidence="1">RNA-directed DNA polymerase</fullName>
        <ecNumber evidence="1">2.7.7.49</ecNumber>
    </recommendedName>
</protein>
<evidence type="ECO:0000256" key="3">
    <source>
        <dbReference type="ARBA" id="ARBA00022695"/>
    </source>
</evidence>
<dbReference type="CDD" id="cd00303">
    <property type="entry name" value="retropepsin_like"/>
    <property type="match status" value="1"/>
</dbReference>
<keyword evidence="5" id="KW-0255">Endonuclease</keyword>
<evidence type="ECO:0000259" key="10">
    <source>
        <dbReference type="PROSITE" id="PS50994"/>
    </source>
</evidence>
<feature type="non-terminal residue" evidence="11">
    <location>
        <position position="1"/>
    </location>
</feature>
<dbReference type="SUPFAM" id="SSF56672">
    <property type="entry name" value="DNA/RNA polymerases"/>
    <property type="match status" value="1"/>
</dbReference>
<dbReference type="InterPro" id="IPR036397">
    <property type="entry name" value="RNaseH_sf"/>
</dbReference>
<gene>
    <name evidence="11" type="primary">RTF21</name>
</gene>
<dbReference type="InterPro" id="IPR021109">
    <property type="entry name" value="Peptidase_aspartic_dom_sf"/>
</dbReference>
<feature type="region of interest" description="Disordered" evidence="8">
    <location>
        <begin position="999"/>
        <end position="1033"/>
    </location>
</feature>
<evidence type="ECO:0000256" key="4">
    <source>
        <dbReference type="ARBA" id="ARBA00022722"/>
    </source>
</evidence>
<dbReference type="Pfam" id="PF00078">
    <property type="entry name" value="RVT_1"/>
    <property type="match status" value="1"/>
</dbReference>
<dbReference type="Gene3D" id="2.40.70.10">
    <property type="entry name" value="Acid Proteases"/>
    <property type="match status" value="1"/>
</dbReference>
<evidence type="ECO:0000256" key="5">
    <source>
        <dbReference type="ARBA" id="ARBA00022759"/>
    </source>
</evidence>
<evidence type="ECO:0000256" key="8">
    <source>
        <dbReference type="SAM" id="MobiDB-lite"/>
    </source>
</evidence>
<dbReference type="Pfam" id="PF17921">
    <property type="entry name" value="Integrase_H2C2"/>
    <property type="match status" value="1"/>
</dbReference>
<dbReference type="SUPFAM" id="SSF50630">
    <property type="entry name" value="Acid proteases"/>
    <property type="match status" value="1"/>
</dbReference>
<feature type="compositionally biased region" description="Basic and acidic residues" evidence="8">
    <location>
        <begin position="999"/>
        <end position="1019"/>
    </location>
</feature>
<dbReference type="InterPro" id="IPR043128">
    <property type="entry name" value="Rev_trsase/Diguanyl_cyclase"/>
</dbReference>
<dbReference type="PROSITE" id="PS50878">
    <property type="entry name" value="RT_POL"/>
    <property type="match status" value="1"/>
</dbReference>
<keyword evidence="3" id="KW-0548">Nucleotidyltransferase</keyword>
<feature type="domain" description="Integrase catalytic" evidence="10">
    <location>
        <begin position="746"/>
        <end position="905"/>
    </location>
</feature>
<reference evidence="11" key="1">
    <citation type="submission" date="2013-07" db="EMBL/GenBank/DDBJ databases">
        <title>Midgut Transcriptome Profiling of Anoplphora glabripennis, a Lignocellulose Degrading, Wood-Boring Cerambycid.</title>
        <authorList>
            <person name="Scully E.D."/>
            <person name="Hoover K."/>
            <person name="Carlson J.E."/>
            <person name="Tien M."/>
            <person name="Geib S.M."/>
        </authorList>
    </citation>
    <scope>NUCLEOTIDE SEQUENCE</scope>
</reference>